<reference evidence="2 3" key="1">
    <citation type="journal article" date="2023" name="Plants (Basel)">
        <title>Bridging the Gap: Combining Genomics and Transcriptomics Approaches to Understand Stylosanthes scabra, an Orphan Legume from the Brazilian Caatinga.</title>
        <authorList>
            <person name="Ferreira-Neto J.R.C."/>
            <person name="da Silva M.D."/>
            <person name="Binneck E."/>
            <person name="de Melo N.F."/>
            <person name="da Silva R.H."/>
            <person name="de Melo A.L.T.M."/>
            <person name="Pandolfi V."/>
            <person name="Bustamante F.O."/>
            <person name="Brasileiro-Vidal A.C."/>
            <person name="Benko-Iseppon A.M."/>
        </authorList>
    </citation>
    <scope>NUCLEOTIDE SEQUENCE [LARGE SCALE GENOMIC DNA]</scope>
    <source>
        <tissue evidence="2">Leaves</tissue>
    </source>
</reference>
<dbReference type="Gene3D" id="3.30.530.20">
    <property type="match status" value="1"/>
</dbReference>
<comment type="caution">
    <text evidence="2">The sequence shown here is derived from an EMBL/GenBank/DDBJ whole genome shotgun (WGS) entry which is preliminary data.</text>
</comment>
<dbReference type="Proteomes" id="UP001341840">
    <property type="component" value="Unassembled WGS sequence"/>
</dbReference>
<dbReference type="PANTHER" id="PTHR12136:SF47">
    <property type="entry name" value="ENHANCED DISEASE RESISTANCE PROTEIN (DUF1336)"/>
    <property type="match status" value="1"/>
</dbReference>
<dbReference type="PANTHER" id="PTHR12136">
    <property type="entry name" value="ENHANCED DISEASE RESISTANCE-RELATED"/>
    <property type="match status" value="1"/>
</dbReference>
<sequence length="126" mass="15083">MPLKEMVEMHWKHTSGNVFLPQLVILNTDQRQRYEWDILMCDLELVESYDGHYGVVYGTYDPKYLSRWHSKQDFVFSRQWFRGQDGAYTILQFPAIHKKKPQRSGYRRAKINPSLSLPQLVQADYR</sequence>
<dbReference type="SUPFAM" id="SSF55961">
    <property type="entry name" value="Bet v1-like"/>
    <property type="match status" value="1"/>
</dbReference>
<dbReference type="PROSITE" id="PS50848">
    <property type="entry name" value="START"/>
    <property type="match status" value="1"/>
</dbReference>
<dbReference type="InterPro" id="IPR023393">
    <property type="entry name" value="START-like_dom_sf"/>
</dbReference>
<feature type="domain" description="START" evidence="1">
    <location>
        <begin position="24"/>
        <end position="126"/>
    </location>
</feature>
<evidence type="ECO:0000313" key="3">
    <source>
        <dbReference type="Proteomes" id="UP001341840"/>
    </source>
</evidence>
<proteinExistence type="predicted"/>
<accession>A0ABU6RWK5</accession>
<protein>
    <recommendedName>
        <fullName evidence="1">START domain-containing protein</fullName>
    </recommendedName>
</protein>
<gene>
    <name evidence="2" type="ORF">PIB30_097010</name>
</gene>
<name>A0ABU6RWK5_9FABA</name>
<evidence type="ECO:0000259" key="1">
    <source>
        <dbReference type="PROSITE" id="PS50848"/>
    </source>
</evidence>
<dbReference type="Pfam" id="PF01852">
    <property type="entry name" value="START"/>
    <property type="match status" value="1"/>
</dbReference>
<keyword evidence="3" id="KW-1185">Reference proteome</keyword>
<dbReference type="InterPro" id="IPR002913">
    <property type="entry name" value="START_lipid-bd_dom"/>
</dbReference>
<organism evidence="2 3">
    <name type="scientific">Stylosanthes scabra</name>
    <dbReference type="NCBI Taxonomy" id="79078"/>
    <lineage>
        <taxon>Eukaryota</taxon>
        <taxon>Viridiplantae</taxon>
        <taxon>Streptophyta</taxon>
        <taxon>Embryophyta</taxon>
        <taxon>Tracheophyta</taxon>
        <taxon>Spermatophyta</taxon>
        <taxon>Magnoliopsida</taxon>
        <taxon>eudicotyledons</taxon>
        <taxon>Gunneridae</taxon>
        <taxon>Pentapetalae</taxon>
        <taxon>rosids</taxon>
        <taxon>fabids</taxon>
        <taxon>Fabales</taxon>
        <taxon>Fabaceae</taxon>
        <taxon>Papilionoideae</taxon>
        <taxon>50 kb inversion clade</taxon>
        <taxon>dalbergioids sensu lato</taxon>
        <taxon>Dalbergieae</taxon>
        <taxon>Pterocarpus clade</taxon>
        <taxon>Stylosanthes</taxon>
    </lineage>
</organism>
<dbReference type="InterPro" id="IPR045096">
    <property type="entry name" value="EDR2-like"/>
</dbReference>
<dbReference type="EMBL" id="JASCZI010032558">
    <property type="protein sequence ID" value="MED6128367.1"/>
    <property type="molecule type" value="Genomic_DNA"/>
</dbReference>
<evidence type="ECO:0000313" key="2">
    <source>
        <dbReference type="EMBL" id="MED6128367.1"/>
    </source>
</evidence>